<reference evidence="4" key="4">
    <citation type="submission" date="2023-12" db="EMBL/GenBank/DDBJ databases">
        <authorList>
            <person name="Sun Q."/>
            <person name="Inoue M."/>
        </authorList>
    </citation>
    <scope>NUCLEOTIDE SEQUENCE</scope>
    <source>
        <strain evidence="4">JCM 10667</strain>
    </source>
</reference>
<dbReference type="InterPro" id="IPR050832">
    <property type="entry name" value="Bact_Acetyltransf"/>
</dbReference>
<dbReference type="EMBL" id="BAAAHD010000016">
    <property type="protein sequence ID" value="GAA0554978.1"/>
    <property type="molecule type" value="Genomic_DNA"/>
</dbReference>
<sequence length="278" mass="30443">MEWTLSYDLDEFMAAAGGFLHDDPARNTVALTVTGDMRAEGPQVRKDVLFGWWPAGGHVEGAFLWTPSYPPLLSAMPERAARNLADVLAERAAALPGASGSQAATEAFADEWKRRTGAASRVTMHQRLYRLGELEVPDPLPAGTARTANRDERPLMLEWATAFWTEVDEHGPVNTAMMDARLETGRIALWEAGGQPVAMAWWSPVVAGMSRVSAVYTPPEHRRRGYGAAVTTKATRSAMEEGATDVVLFTDLANPTSNAVYHRLGYRPVEDRMVLAFT</sequence>
<reference evidence="4" key="1">
    <citation type="journal article" date="2014" name="Int. J. Syst. Evol. Microbiol.">
        <title>Complete genome of a new Firmicutes species belonging to the dominant human colonic microbiota ('Ruminococcus bicirculans') reveals two chromosomes and a selective capacity to utilize plant glucans.</title>
        <authorList>
            <consortium name="NISC Comparative Sequencing Program"/>
            <person name="Wegmann U."/>
            <person name="Louis P."/>
            <person name="Goesmann A."/>
            <person name="Henrissat B."/>
            <person name="Duncan S.H."/>
            <person name="Flint H.J."/>
        </authorList>
    </citation>
    <scope>NUCLEOTIDE SEQUENCE</scope>
    <source>
        <strain evidence="4">JCM 10667</strain>
    </source>
</reference>
<evidence type="ECO:0000313" key="4">
    <source>
        <dbReference type="EMBL" id="GAA0554978.1"/>
    </source>
</evidence>
<dbReference type="RefSeq" id="WP_184886068.1">
    <property type="nucleotide sequence ID" value="NZ_BAAAHD010000016.1"/>
</dbReference>
<dbReference type="EMBL" id="JACHMV010000001">
    <property type="protein sequence ID" value="MBB4776265.1"/>
    <property type="molecule type" value="Genomic_DNA"/>
</dbReference>
<evidence type="ECO:0000313" key="6">
    <source>
        <dbReference type="Proteomes" id="UP000549343"/>
    </source>
</evidence>
<evidence type="ECO:0000256" key="2">
    <source>
        <dbReference type="ARBA" id="ARBA00023315"/>
    </source>
</evidence>
<dbReference type="PROSITE" id="PS51186">
    <property type="entry name" value="GNAT"/>
    <property type="match status" value="1"/>
</dbReference>
<dbReference type="Proteomes" id="UP001501427">
    <property type="component" value="Unassembled WGS sequence"/>
</dbReference>
<dbReference type="CDD" id="cd04301">
    <property type="entry name" value="NAT_SF"/>
    <property type="match status" value="1"/>
</dbReference>
<dbReference type="InterPro" id="IPR000182">
    <property type="entry name" value="GNAT_dom"/>
</dbReference>
<organism evidence="5 6">
    <name type="scientific">Actinomadura livida</name>
    <dbReference type="NCBI Taxonomy" id="79909"/>
    <lineage>
        <taxon>Bacteria</taxon>
        <taxon>Bacillati</taxon>
        <taxon>Actinomycetota</taxon>
        <taxon>Actinomycetes</taxon>
        <taxon>Streptosporangiales</taxon>
        <taxon>Thermomonosporaceae</taxon>
        <taxon>Actinomadura</taxon>
    </lineage>
</organism>
<evidence type="ECO:0000256" key="1">
    <source>
        <dbReference type="ARBA" id="ARBA00022679"/>
    </source>
</evidence>
<comment type="caution">
    <text evidence="5">The sequence shown here is derived from an EMBL/GenBank/DDBJ whole genome shotgun (WGS) entry which is preliminary data.</text>
</comment>
<reference evidence="5 6" key="3">
    <citation type="submission" date="2020-08" db="EMBL/GenBank/DDBJ databases">
        <title>Sequencing the genomes of 1000 actinobacteria strains.</title>
        <authorList>
            <person name="Klenk H.-P."/>
        </authorList>
    </citation>
    <scope>NUCLEOTIDE SEQUENCE [LARGE SCALE GENOMIC DNA]</scope>
    <source>
        <strain evidence="5 6">DSM 44772</strain>
    </source>
</reference>
<name>A0A7W7IFX0_9ACTN</name>
<dbReference type="Pfam" id="PF00583">
    <property type="entry name" value="Acetyltransf_1"/>
    <property type="match status" value="1"/>
</dbReference>
<reference evidence="7" key="2">
    <citation type="journal article" date="2019" name="Int. J. Syst. Evol. Microbiol.">
        <title>The Global Catalogue of Microorganisms (GCM) 10K type strain sequencing project: providing services to taxonomists for standard genome sequencing and annotation.</title>
        <authorList>
            <consortium name="The Broad Institute Genomics Platform"/>
            <consortium name="The Broad Institute Genome Sequencing Center for Infectious Disease"/>
            <person name="Wu L."/>
            <person name="Ma J."/>
        </authorList>
    </citation>
    <scope>NUCLEOTIDE SEQUENCE [LARGE SCALE GENOMIC DNA]</scope>
    <source>
        <strain evidence="7">JCM 10667</strain>
    </source>
</reference>
<keyword evidence="7" id="KW-1185">Reference proteome</keyword>
<feature type="domain" description="N-acetyltransferase" evidence="3">
    <location>
        <begin position="143"/>
        <end position="278"/>
    </location>
</feature>
<gene>
    <name evidence="5" type="ORF">F4557_004683</name>
    <name evidence="4" type="ORF">GCM10009546_16160</name>
</gene>
<evidence type="ECO:0000259" key="3">
    <source>
        <dbReference type="PROSITE" id="PS51186"/>
    </source>
</evidence>
<evidence type="ECO:0000313" key="5">
    <source>
        <dbReference type="EMBL" id="MBB4776265.1"/>
    </source>
</evidence>
<keyword evidence="1 5" id="KW-0808">Transferase</keyword>
<dbReference type="InterPro" id="IPR016181">
    <property type="entry name" value="Acyl_CoA_acyltransferase"/>
</dbReference>
<keyword evidence="2" id="KW-0012">Acyltransferase</keyword>
<dbReference type="SUPFAM" id="SSF55729">
    <property type="entry name" value="Acyl-CoA N-acyltransferases (Nat)"/>
    <property type="match status" value="1"/>
</dbReference>
<proteinExistence type="predicted"/>
<dbReference type="Proteomes" id="UP000549343">
    <property type="component" value="Unassembled WGS sequence"/>
</dbReference>
<dbReference type="GO" id="GO:0016747">
    <property type="term" value="F:acyltransferase activity, transferring groups other than amino-acyl groups"/>
    <property type="evidence" value="ECO:0007669"/>
    <property type="project" value="InterPro"/>
</dbReference>
<dbReference type="AlphaFoldDB" id="A0A7W7IFX0"/>
<evidence type="ECO:0000313" key="7">
    <source>
        <dbReference type="Proteomes" id="UP001501427"/>
    </source>
</evidence>
<accession>A0A7W7IFX0</accession>
<dbReference type="Gene3D" id="3.40.630.30">
    <property type="match status" value="1"/>
</dbReference>
<dbReference type="PANTHER" id="PTHR43877:SF1">
    <property type="entry name" value="ACETYLTRANSFERASE"/>
    <property type="match status" value="1"/>
</dbReference>
<protein>
    <submittedName>
        <fullName evidence="4">GNAT family N-acetyltransferase</fullName>
    </submittedName>
    <submittedName>
        <fullName evidence="5">GNAT superfamily N-acetyltransferase</fullName>
    </submittedName>
</protein>
<dbReference type="PANTHER" id="PTHR43877">
    <property type="entry name" value="AMINOALKYLPHOSPHONATE N-ACETYLTRANSFERASE-RELATED-RELATED"/>
    <property type="match status" value="1"/>
</dbReference>